<accession>A0A016W1F1</accession>
<comment type="caution">
    <text evidence="2">The sequence shown here is derived from an EMBL/GenBank/DDBJ whole genome shotgun (WGS) entry which is preliminary data.</text>
</comment>
<reference evidence="3" key="1">
    <citation type="journal article" date="2015" name="Nat. Genet.">
        <title>The genome and transcriptome of the zoonotic hookworm Ancylostoma ceylanicum identify infection-specific gene families.</title>
        <authorList>
            <person name="Schwarz E.M."/>
            <person name="Hu Y."/>
            <person name="Antoshechkin I."/>
            <person name="Miller M.M."/>
            <person name="Sternberg P.W."/>
            <person name="Aroian R.V."/>
        </authorList>
    </citation>
    <scope>NUCLEOTIDE SEQUENCE</scope>
    <source>
        <strain evidence="3">HY135</strain>
    </source>
</reference>
<feature type="region of interest" description="Disordered" evidence="1">
    <location>
        <begin position="60"/>
        <end position="276"/>
    </location>
</feature>
<evidence type="ECO:0000313" key="2">
    <source>
        <dbReference type="EMBL" id="EYC33465.1"/>
    </source>
</evidence>
<feature type="compositionally biased region" description="Basic and acidic residues" evidence="1">
    <location>
        <begin position="79"/>
        <end position="120"/>
    </location>
</feature>
<keyword evidence="3" id="KW-1185">Reference proteome</keyword>
<feature type="compositionally biased region" description="Basic and acidic residues" evidence="1">
    <location>
        <begin position="217"/>
        <end position="233"/>
    </location>
</feature>
<dbReference type="AlphaFoldDB" id="A0A016W1F1"/>
<organism evidence="2 3">
    <name type="scientific">Ancylostoma ceylanicum</name>
    <dbReference type="NCBI Taxonomy" id="53326"/>
    <lineage>
        <taxon>Eukaryota</taxon>
        <taxon>Metazoa</taxon>
        <taxon>Ecdysozoa</taxon>
        <taxon>Nematoda</taxon>
        <taxon>Chromadorea</taxon>
        <taxon>Rhabditida</taxon>
        <taxon>Rhabditina</taxon>
        <taxon>Rhabditomorpha</taxon>
        <taxon>Strongyloidea</taxon>
        <taxon>Ancylostomatidae</taxon>
        <taxon>Ancylostomatinae</taxon>
        <taxon>Ancylostoma</taxon>
    </lineage>
</organism>
<feature type="compositionally biased region" description="Basic and acidic residues" evidence="1">
    <location>
        <begin position="246"/>
        <end position="265"/>
    </location>
</feature>
<dbReference type="EMBL" id="JARK01001338">
    <property type="protein sequence ID" value="EYC33465.1"/>
    <property type="molecule type" value="Genomic_DNA"/>
</dbReference>
<protein>
    <submittedName>
        <fullName evidence="2">Uncharacterized protein</fullName>
    </submittedName>
</protein>
<feature type="compositionally biased region" description="Basic and acidic residues" evidence="1">
    <location>
        <begin position="128"/>
        <end position="156"/>
    </location>
</feature>
<evidence type="ECO:0000313" key="3">
    <source>
        <dbReference type="Proteomes" id="UP000024635"/>
    </source>
</evidence>
<sequence>MQMWRRHAQREKKLVKLHGADFSFSVSLLTDLARETENSVRSTDTRDYSVDDTSATCDLSLDAPSSRASLPKDAATAAHRYEAENDDPRSREQLLRTPRDSAHRYESYHRARRPSRERSRTPQRSSRSRNDDTWSERSLADGHARYSHYRERDYSRSPRPRRPRRNRTPELALYGHSRRSRYLHESPSRDRSRSPMPATPRAVTPDRSYYRSRQRMQRRDEEDHSPDPNERPSHHSPTTFSRTRTLGHDHLERSREEYRRRERSTTPRPRRLNRETQAVVANQVVSLTERASNSIRGKCVDLEKLGAAVARHEGAGEFEEFVREKLKDVRINVAETKTIHKAISSMPNSSDSVVRGLVSVVKSLSETVIGMSTVMDGLLTSQEALRNSVKAASNNITRMTQMKLPPGVFLSAGNIVGTWIVPNQPPFVVGAMRLTQLQ</sequence>
<proteinExistence type="predicted"/>
<feature type="compositionally biased region" description="Basic and acidic residues" evidence="1">
    <location>
        <begin position="182"/>
        <end position="193"/>
    </location>
</feature>
<dbReference type="Proteomes" id="UP000024635">
    <property type="component" value="Unassembled WGS sequence"/>
</dbReference>
<evidence type="ECO:0000256" key="1">
    <source>
        <dbReference type="SAM" id="MobiDB-lite"/>
    </source>
</evidence>
<feature type="compositionally biased region" description="Polar residues" evidence="1">
    <location>
        <begin position="235"/>
        <end position="244"/>
    </location>
</feature>
<name>A0A016W1F1_9BILA</name>
<dbReference type="OrthoDB" id="10456504at2759"/>
<gene>
    <name evidence="2" type="primary">Acey_s0002.g815</name>
    <name evidence="2" type="ORF">Y032_0002g815</name>
</gene>